<dbReference type="EMBL" id="CAJNJA010008301">
    <property type="protein sequence ID" value="CAE7234967.1"/>
    <property type="molecule type" value="Genomic_DNA"/>
</dbReference>
<comment type="caution">
    <text evidence="7">The sequence shown here is derived from an EMBL/GenBank/DDBJ whole genome shotgun (WGS) entry which is preliminary data.</text>
</comment>
<dbReference type="GO" id="GO:0009069">
    <property type="term" value="P:serine family amino acid metabolic process"/>
    <property type="evidence" value="ECO:0007669"/>
    <property type="project" value="UniProtKB-ARBA"/>
</dbReference>
<dbReference type="GO" id="GO:0003676">
    <property type="term" value="F:nucleic acid binding"/>
    <property type="evidence" value="ECO:0007669"/>
    <property type="project" value="InterPro"/>
</dbReference>
<dbReference type="GO" id="GO:0044272">
    <property type="term" value="P:sulfur compound biosynthetic process"/>
    <property type="evidence" value="ECO:0007669"/>
    <property type="project" value="UniProtKB-ARBA"/>
</dbReference>
<proteinExistence type="inferred from homology"/>
<dbReference type="Proteomes" id="UP000601435">
    <property type="component" value="Unassembled WGS sequence"/>
</dbReference>
<dbReference type="SMART" id="SM00733">
    <property type="entry name" value="Mterf"/>
    <property type="match status" value="12"/>
</dbReference>
<comment type="cofactor">
    <cofactor evidence="1">
        <name>pyridoxal 5'-phosphate</name>
        <dbReference type="ChEBI" id="CHEBI:597326"/>
    </cofactor>
</comment>
<dbReference type="InterPro" id="IPR036052">
    <property type="entry name" value="TrpB-like_PALP_sf"/>
</dbReference>
<evidence type="ECO:0000313" key="7">
    <source>
        <dbReference type="EMBL" id="CAE7234967.1"/>
    </source>
</evidence>
<dbReference type="AlphaFoldDB" id="A0A812L303"/>
<evidence type="ECO:0000256" key="2">
    <source>
        <dbReference type="ARBA" id="ARBA00007103"/>
    </source>
</evidence>
<gene>
    <name evidence="7" type="primary">cysK</name>
    <name evidence="7" type="ORF">SNEC2469_LOCUS3870</name>
</gene>
<dbReference type="PANTHER" id="PTHR13068">
    <property type="entry name" value="CGI-12 PROTEIN-RELATED"/>
    <property type="match status" value="1"/>
</dbReference>
<dbReference type="FunFam" id="3.40.50.1100:FF:000003">
    <property type="entry name" value="Cystathionine beta-synthase"/>
    <property type="match status" value="1"/>
</dbReference>
<dbReference type="Gene3D" id="1.25.70.10">
    <property type="entry name" value="Transcription termination factor 3, mitochondrial"/>
    <property type="match status" value="2"/>
</dbReference>
<evidence type="ECO:0000256" key="1">
    <source>
        <dbReference type="ARBA" id="ARBA00001933"/>
    </source>
</evidence>
<dbReference type="InterPro" id="IPR003690">
    <property type="entry name" value="MTERF"/>
</dbReference>
<keyword evidence="8" id="KW-1185">Reference proteome</keyword>
<protein>
    <submittedName>
        <fullName evidence="7">CysK protein</fullName>
    </submittedName>
</protein>
<dbReference type="Pfam" id="PF00291">
    <property type="entry name" value="PALP"/>
    <property type="match status" value="1"/>
</dbReference>
<dbReference type="Gene3D" id="3.40.50.1100">
    <property type="match status" value="1"/>
</dbReference>
<dbReference type="SUPFAM" id="SSF53686">
    <property type="entry name" value="Tryptophan synthase beta subunit-like PLP-dependent enzymes"/>
    <property type="match status" value="1"/>
</dbReference>
<comment type="similarity">
    <text evidence="2">Belongs to the cysteine synthase/cystathionine beta-synthase family.</text>
</comment>
<dbReference type="PANTHER" id="PTHR13068:SF173">
    <property type="entry name" value="EMB|CAB62602.1"/>
    <property type="match status" value="1"/>
</dbReference>
<dbReference type="OrthoDB" id="420223at2759"/>
<sequence length="740" mass="82191">MELSCEMGEVVVDVWQLGHEASLINALRQVAMFLLSQQGNALQPHLRAKLQAFAETPGRSGMHAAVEFTERTVANRELEFDPAPLHESLQSRLSLSLSEAEELVVKLIKCPALSRRRVDQQLQPAMQFLEDLGLENAQVAKAIARFPAVLGYSIEQNLKPTVRWLRDVGLSKAEVAKVIARSPQALGYSIKENLKPTVRWFRDVGLSKADVAKLVARSPQALGCSIEDNLKPTVRWLRDVGLSKAEVAKVIARKPQVLGCSIEENLKPTVRWCRDLGLSKAEVIKVIAQSPQALGCSIEENLKPTVRWASGSLRCCIPGLAEIGQPLWPRQLSIIPRLEASKAEVAKVIARKPQVLGCSIEENLKPTVRWFRDLGLSKAEVAKVIARFPQVVGCCIEDNLKPTVQWLQASGLTRAEVAKVIARFASVLCVSIEDNLETTTQWLRDLGLTKDQVARVIALFPQVLGCSIERNRKPTVQWFRDLGLTKAEVAKCIVQFPALLGCSTEKNLKPKVHWLVEQFSSEQVRSLLVRNPRLFGRRYDLLVRRAKILRQCSKLSAFGSAMMLTDDKFAKRPCSAYAEEDKACTIYAKLEYFNPLGSVKDRLACAIIEQAERDGTLKPGDTVIEATSGNTGIGLAMLCAQRGYRCVITMAEPFSVERRKLMRFLGAKVIITPKSGKGLGMVKKAQELAETHGWFLARQFEAKANAQFHYDTTGHEILNDFEGHRLDYYVQGFGTGGTFA</sequence>
<evidence type="ECO:0000259" key="6">
    <source>
        <dbReference type="Pfam" id="PF00291"/>
    </source>
</evidence>
<feature type="non-terminal residue" evidence="7">
    <location>
        <position position="740"/>
    </location>
</feature>
<evidence type="ECO:0000313" key="8">
    <source>
        <dbReference type="Proteomes" id="UP000601435"/>
    </source>
</evidence>
<dbReference type="Pfam" id="PF02536">
    <property type="entry name" value="mTERF"/>
    <property type="match status" value="2"/>
</dbReference>
<evidence type="ECO:0000256" key="5">
    <source>
        <dbReference type="ARBA" id="ARBA00022946"/>
    </source>
</evidence>
<evidence type="ECO:0000256" key="4">
    <source>
        <dbReference type="ARBA" id="ARBA00022898"/>
    </source>
</evidence>
<name>A0A812L303_9DINO</name>
<evidence type="ECO:0000256" key="3">
    <source>
        <dbReference type="ARBA" id="ARBA00007692"/>
    </source>
</evidence>
<comment type="similarity">
    <text evidence="3">Belongs to the mTERF family.</text>
</comment>
<accession>A0A812L303</accession>
<reference evidence="7" key="1">
    <citation type="submission" date="2021-02" db="EMBL/GenBank/DDBJ databases">
        <authorList>
            <person name="Dougan E. K."/>
            <person name="Rhodes N."/>
            <person name="Thang M."/>
            <person name="Chan C."/>
        </authorList>
    </citation>
    <scope>NUCLEOTIDE SEQUENCE</scope>
</reference>
<dbReference type="InterPro" id="IPR001926">
    <property type="entry name" value="TrpB-like_PALP"/>
</dbReference>
<keyword evidence="4" id="KW-0663">Pyridoxal phosphate</keyword>
<feature type="domain" description="Tryptophan synthase beta chain-like PALP" evidence="6">
    <location>
        <begin position="581"/>
        <end position="740"/>
    </location>
</feature>
<dbReference type="InterPro" id="IPR038538">
    <property type="entry name" value="MTERF_sf"/>
</dbReference>
<dbReference type="GO" id="GO:0006534">
    <property type="term" value="P:cysteine metabolic process"/>
    <property type="evidence" value="ECO:0007669"/>
    <property type="project" value="UniProtKB-ARBA"/>
</dbReference>
<organism evidence="7 8">
    <name type="scientific">Symbiodinium necroappetens</name>
    <dbReference type="NCBI Taxonomy" id="1628268"/>
    <lineage>
        <taxon>Eukaryota</taxon>
        <taxon>Sar</taxon>
        <taxon>Alveolata</taxon>
        <taxon>Dinophyceae</taxon>
        <taxon>Suessiales</taxon>
        <taxon>Symbiodiniaceae</taxon>
        <taxon>Symbiodinium</taxon>
    </lineage>
</organism>
<dbReference type="CDD" id="cd01561">
    <property type="entry name" value="CBS_like"/>
    <property type="match status" value="1"/>
</dbReference>
<keyword evidence="5" id="KW-0809">Transit peptide</keyword>